<accession>A0A0X8P506</accession>
<dbReference type="EMBL" id="CP014060">
    <property type="protein sequence ID" value="AMG39987.1"/>
    <property type="molecule type" value="Genomic_DNA"/>
</dbReference>
<protein>
    <submittedName>
        <fullName evidence="1">Phage tail protein</fullName>
    </submittedName>
</protein>
<dbReference type="RefSeq" id="WP_061074222.1">
    <property type="nucleotide sequence ID" value="NZ_CP014060.2"/>
</dbReference>
<evidence type="ECO:0000313" key="1">
    <source>
        <dbReference type="EMBL" id="AMG39987.1"/>
    </source>
</evidence>
<proteinExistence type="predicted"/>
<organism evidence="1 2">
    <name type="scientific">Alcaligenes xylosoxydans xylosoxydans</name>
    <name type="common">Achromobacter xylosoxidans</name>
    <dbReference type="NCBI Taxonomy" id="85698"/>
    <lineage>
        <taxon>Bacteria</taxon>
        <taxon>Pseudomonadati</taxon>
        <taxon>Pseudomonadota</taxon>
        <taxon>Betaproteobacteria</taxon>
        <taxon>Burkholderiales</taxon>
        <taxon>Alcaligenaceae</taxon>
        <taxon>Achromobacter</taxon>
    </lineage>
</organism>
<dbReference type="InterPro" id="IPR010265">
    <property type="entry name" value="Phage_lambda_TipM"/>
</dbReference>
<dbReference type="Pfam" id="PF05939">
    <property type="entry name" value="Phage_min_tail"/>
    <property type="match status" value="1"/>
</dbReference>
<dbReference type="Proteomes" id="UP000060602">
    <property type="component" value="Chromosome"/>
</dbReference>
<dbReference type="AlphaFoldDB" id="A0A0X8P506"/>
<gene>
    <name evidence="1" type="ORF">AL504_30755</name>
</gene>
<reference evidence="2" key="1">
    <citation type="submission" date="2015-12" db="EMBL/GenBank/DDBJ databases">
        <title>FDA dAtabase for Regulatory Grade micrObial Sequences (FDA-ARGOS): Supporting development and validation of Infectious Disease Dx tests.</title>
        <authorList>
            <person name="Case J."/>
            <person name="Tallon L."/>
            <person name="Sadzewicz L."/>
            <person name="Sengamalay N."/>
            <person name="Ott S."/>
            <person name="Godinez A."/>
            <person name="Nagaraj S."/>
            <person name="Nadendla S."/>
            <person name="Sichtig H."/>
        </authorList>
    </citation>
    <scope>NUCLEOTIDE SEQUENCE [LARGE SCALE GENOMIC DNA]</scope>
    <source>
        <strain evidence="2">FDAARGOS_147</strain>
    </source>
</reference>
<evidence type="ECO:0000313" key="2">
    <source>
        <dbReference type="Proteomes" id="UP000060602"/>
    </source>
</evidence>
<name>A0A0X8P506_ALCXX</name>
<sequence>MSNLEVFRWCPRRNPQAEVKFRVLRAQFGDGYEQVAQDGLNSRTESWPLSFFGSEAEVRPIKDFLDRHGTWRAFLWTAPLGEQLSYRASDYQLIPNGGGWYSISVTFTQRHVP</sequence>